<reference evidence="9" key="1">
    <citation type="submission" date="2016-10" db="EMBL/GenBank/DDBJ databases">
        <authorList>
            <person name="Varghese N."/>
            <person name="Submissions S."/>
        </authorList>
    </citation>
    <scope>NUCLEOTIDE SEQUENCE [LARGE SCALE GENOMIC DNA]</scope>
    <source>
        <strain evidence="9">ATCC 700689</strain>
    </source>
</reference>
<evidence type="ECO:0000256" key="4">
    <source>
        <dbReference type="ARBA" id="ARBA00022630"/>
    </source>
</evidence>
<keyword evidence="5" id="KW-0274">FAD</keyword>
<evidence type="ECO:0000256" key="2">
    <source>
        <dbReference type="ARBA" id="ARBA00004924"/>
    </source>
</evidence>
<dbReference type="InterPro" id="IPR025700">
    <property type="entry name" value="Lys/Orn_oxygenase"/>
</dbReference>
<evidence type="ECO:0000256" key="5">
    <source>
        <dbReference type="ARBA" id="ARBA00022827"/>
    </source>
</evidence>
<keyword evidence="4" id="KW-0285">Flavoprotein</keyword>
<comment type="similarity">
    <text evidence="3">Belongs to the lysine N(6)-hydroxylase/L-ornithine N(5)-oxygenase family.</text>
</comment>
<dbReference type="STRING" id="89065.SAMN05216605_10186"/>
<dbReference type="InterPro" id="IPR036188">
    <property type="entry name" value="FAD/NAD-bd_sf"/>
</dbReference>
<protein>
    <submittedName>
        <fullName evidence="8">L-ornithine N5-oxygenase</fullName>
    </submittedName>
</protein>
<dbReference type="Proteomes" id="UP000182894">
    <property type="component" value="Unassembled WGS sequence"/>
</dbReference>
<accession>A0A1G7RCD2</accession>
<dbReference type="GO" id="GO:0016491">
    <property type="term" value="F:oxidoreductase activity"/>
    <property type="evidence" value="ECO:0007669"/>
    <property type="project" value="UniProtKB-KW"/>
</dbReference>
<dbReference type="GO" id="GO:0006879">
    <property type="term" value="P:intracellular iron ion homeostasis"/>
    <property type="evidence" value="ECO:0007669"/>
    <property type="project" value="TreeGrafter"/>
</dbReference>
<dbReference type="RefSeq" id="WP_074749443.1">
    <property type="nucleotide sequence ID" value="NZ_FNCO01000001.1"/>
</dbReference>
<comment type="pathway">
    <text evidence="2">Siderophore biosynthesis.</text>
</comment>
<dbReference type="EMBL" id="FNCO01000001">
    <property type="protein sequence ID" value="SDG07670.1"/>
    <property type="molecule type" value="Genomic_DNA"/>
</dbReference>
<organism evidence="8 9">
    <name type="scientific">Pseudomonas abietaniphila</name>
    <dbReference type="NCBI Taxonomy" id="89065"/>
    <lineage>
        <taxon>Bacteria</taxon>
        <taxon>Pseudomonadati</taxon>
        <taxon>Pseudomonadota</taxon>
        <taxon>Gammaproteobacteria</taxon>
        <taxon>Pseudomonadales</taxon>
        <taxon>Pseudomonadaceae</taxon>
        <taxon>Pseudomonas</taxon>
    </lineage>
</organism>
<keyword evidence="9" id="KW-1185">Reference proteome</keyword>
<comment type="cofactor">
    <cofactor evidence="1">
        <name>FAD</name>
        <dbReference type="ChEBI" id="CHEBI:57692"/>
    </cofactor>
</comment>
<name>A0A1G7RCD2_9PSED</name>
<dbReference type="Pfam" id="PF13434">
    <property type="entry name" value="Lys_Orn_oxgnase"/>
    <property type="match status" value="1"/>
</dbReference>
<dbReference type="PANTHER" id="PTHR42802">
    <property type="entry name" value="MONOOXYGENASE"/>
    <property type="match status" value="1"/>
</dbReference>
<keyword evidence="7" id="KW-0560">Oxidoreductase</keyword>
<evidence type="ECO:0000313" key="9">
    <source>
        <dbReference type="Proteomes" id="UP000182894"/>
    </source>
</evidence>
<sequence>MELVYDYIGIGFGPSNLALAIATQEHALRSGLAPQVCFLEKKPAFNWHEGMLIDGSTMQISFLKDLVTLRNPASRFTFVNYLKERGRLQDFINLKTFFPTREEYTDYLTWAASHFNEQAHYGEEVISVEPHFEDGRFVAVDVLSRGPGGGVSRRRARNLVFGIGGIPQAPAAFDGIDDPRVLHSAGYRGGIERLLTNRPGPVRVAVVGGGQSAAEIFEDLASRFDNVEASLVIRGSALKPSDDSPFVNQIFNPSFTDTIFNHSEERRDALFAEFRNTNYSVVDTDLIETIFQRLYQQKVRGEQRHRLLTNREVAHAELSAGGIELFLRDAPHDQMHSETFDVVVLATGYRRDYHLELLAGVQPYIQGANVDRHYRLPLSAGSEAGIFLQGCCEDSHGLSDTLLSVLAVRSQEVVESIFAEYEQPCSSRPAQTHERVALKLAR</sequence>
<proteinExistence type="inferred from homology"/>
<dbReference type="OrthoDB" id="7527071at2"/>
<evidence type="ECO:0000313" key="8">
    <source>
        <dbReference type="EMBL" id="SDG07670.1"/>
    </source>
</evidence>
<dbReference type="PANTHER" id="PTHR42802:SF1">
    <property type="entry name" value="L-ORNITHINE N(5)-MONOOXYGENASE"/>
    <property type="match status" value="1"/>
</dbReference>
<dbReference type="Gene3D" id="3.50.50.60">
    <property type="entry name" value="FAD/NAD(P)-binding domain"/>
    <property type="match status" value="1"/>
</dbReference>
<evidence type="ECO:0000256" key="7">
    <source>
        <dbReference type="ARBA" id="ARBA00023002"/>
    </source>
</evidence>
<evidence type="ECO:0000256" key="1">
    <source>
        <dbReference type="ARBA" id="ARBA00001974"/>
    </source>
</evidence>
<gene>
    <name evidence="8" type="ORF">SAMN05216605_10186</name>
</gene>
<keyword evidence="6" id="KW-0521">NADP</keyword>
<evidence type="ECO:0000256" key="6">
    <source>
        <dbReference type="ARBA" id="ARBA00022857"/>
    </source>
</evidence>
<dbReference type="SUPFAM" id="SSF51905">
    <property type="entry name" value="FAD/NAD(P)-binding domain"/>
    <property type="match status" value="2"/>
</dbReference>
<dbReference type="AlphaFoldDB" id="A0A1G7RCD2"/>
<evidence type="ECO:0000256" key="3">
    <source>
        <dbReference type="ARBA" id="ARBA00007588"/>
    </source>
</evidence>